<evidence type="ECO:0000256" key="3">
    <source>
        <dbReference type="ARBA" id="ARBA00022529"/>
    </source>
</evidence>
<feature type="chain" id="PRO_5033829427" description="lysozyme" evidence="10">
    <location>
        <begin position="22"/>
        <end position="154"/>
    </location>
</feature>
<feature type="disulfide bond" evidence="9">
    <location>
        <begin position="39"/>
        <end position="45"/>
    </location>
</feature>
<keyword evidence="8" id="KW-0326">Glycosidase</keyword>
<sequence length="154" mass="17230">MQAMWIYGCFVIGVTMSLASAQGFAPFGFMDQECLDCFCQASSSCDLNIGCNNVGPSQYYCGPFQISFSYWQDGGSPGSDPNDPLDFEICLNNRRCAEAAVRGYMTKWGRDCDNNGVVNCYDFARIHMAGPYGCNGTWVLTTDFWTRFKACYRF</sequence>
<dbReference type="Pfam" id="PF05497">
    <property type="entry name" value="Destabilase"/>
    <property type="match status" value="1"/>
</dbReference>
<dbReference type="EC" id="3.2.1.17" evidence="2"/>
<keyword evidence="5" id="KW-0378">Hydrolase</keyword>
<dbReference type="EMBL" id="HAHK01000167">
    <property type="protein sequence ID" value="SNX34135.1"/>
    <property type="molecule type" value="Transcribed_RNA"/>
</dbReference>
<evidence type="ECO:0000256" key="4">
    <source>
        <dbReference type="ARBA" id="ARBA00022638"/>
    </source>
</evidence>
<feature type="disulfide bond" evidence="9">
    <location>
        <begin position="51"/>
        <end position="61"/>
    </location>
</feature>
<dbReference type="EMBL" id="HAHK01000067">
    <property type="protein sequence ID" value="SNX33316.1"/>
    <property type="molecule type" value="Transcribed_RNA"/>
</dbReference>
<proteinExistence type="predicted"/>
<dbReference type="InterPro" id="IPR008597">
    <property type="entry name" value="Invert_lysozyme"/>
</dbReference>
<dbReference type="SUPFAM" id="SSF53955">
    <property type="entry name" value="Lysozyme-like"/>
    <property type="match status" value="1"/>
</dbReference>
<keyword evidence="6" id="KW-0044">Antibiotic</keyword>
<reference evidence="11" key="1">
    <citation type="submission" date="2017-05" db="EMBL/GenBank/DDBJ databases">
        <authorList>
            <person name="QRISCLOUD D."/>
        </authorList>
    </citation>
    <scope>NUCLEOTIDE SEQUENCE</scope>
</reference>
<keyword evidence="7 9" id="KW-1015">Disulfide bond</keyword>
<evidence type="ECO:0000313" key="11">
    <source>
        <dbReference type="EMBL" id="SNX33316.1"/>
    </source>
</evidence>
<protein>
    <recommendedName>
        <fullName evidence="2">lysozyme</fullName>
        <ecNumber evidence="2">3.2.1.17</ecNumber>
    </recommendedName>
</protein>
<dbReference type="GO" id="GO:0003796">
    <property type="term" value="F:lysozyme activity"/>
    <property type="evidence" value="ECO:0007669"/>
    <property type="project" value="UniProtKB-EC"/>
</dbReference>
<keyword evidence="3" id="KW-0929">Antimicrobial</keyword>
<dbReference type="PROSITE" id="PS51909">
    <property type="entry name" value="LYSOZYME_I"/>
    <property type="match status" value="1"/>
</dbReference>
<name>A0A4Q8K1W4_9ARAC</name>
<evidence type="ECO:0000256" key="6">
    <source>
        <dbReference type="ARBA" id="ARBA00023022"/>
    </source>
</evidence>
<evidence type="ECO:0000256" key="7">
    <source>
        <dbReference type="ARBA" id="ARBA00023157"/>
    </source>
</evidence>
<evidence type="ECO:0000256" key="10">
    <source>
        <dbReference type="SAM" id="SignalP"/>
    </source>
</evidence>
<keyword evidence="4" id="KW-0081">Bacteriolytic enzyme</keyword>
<evidence type="ECO:0000256" key="9">
    <source>
        <dbReference type="PIRSR" id="PIRSR608597-3"/>
    </source>
</evidence>
<feature type="disulfide bond" evidence="9">
    <location>
        <begin position="34"/>
        <end position="120"/>
    </location>
</feature>
<dbReference type="CDD" id="cd16890">
    <property type="entry name" value="lyz_i"/>
    <property type="match status" value="1"/>
</dbReference>
<dbReference type="PANTHER" id="PTHR11195:SF13">
    <property type="entry name" value="INVERTEBRATE-TYPE LYSOZYME 2-RELATED"/>
    <property type="match status" value="1"/>
</dbReference>
<reference evidence="11" key="2">
    <citation type="submission" date="2019-05" db="EMBL/GenBank/DDBJ databases">
        <title>Unravelling the molecular evolution of spider venoms.</title>
        <authorList>
            <person name="Pineda S."/>
        </authorList>
    </citation>
    <scope>NUCLEOTIDE SEQUENCE</scope>
</reference>
<comment type="catalytic activity">
    <reaction evidence="1">
        <text>Hydrolysis of (1-&gt;4)-beta-linkages between N-acetylmuramic acid and N-acetyl-D-glucosamine residues in a peptidoglycan and between N-acetyl-D-glucosamine residues in chitodextrins.</text>
        <dbReference type="EC" id="3.2.1.17"/>
    </reaction>
</comment>
<feature type="signal peptide" evidence="10">
    <location>
        <begin position="1"/>
        <end position="21"/>
    </location>
</feature>
<dbReference type="EMBL" id="HAHL01000096">
    <property type="protein sequence ID" value="SNX33582.1"/>
    <property type="molecule type" value="Transcribed_RNA"/>
</dbReference>
<dbReference type="Gene3D" id="1.10.530.10">
    <property type="match status" value="1"/>
</dbReference>
<evidence type="ECO:0000256" key="5">
    <source>
        <dbReference type="ARBA" id="ARBA00022801"/>
    </source>
</evidence>
<evidence type="ECO:0000256" key="1">
    <source>
        <dbReference type="ARBA" id="ARBA00000632"/>
    </source>
</evidence>
<organism evidence="11">
    <name type="scientific">Liphistius sp. SGP-2016</name>
    <dbReference type="NCBI Taxonomy" id="1905180"/>
    <lineage>
        <taxon>Eukaryota</taxon>
        <taxon>Metazoa</taxon>
        <taxon>Ecdysozoa</taxon>
        <taxon>Arthropoda</taxon>
        <taxon>Chelicerata</taxon>
        <taxon>Arachnida</taxon>
        <taxon>Araneae</taxon>
        <taxon>Mesothelae</taxon>
        <taxon>Liphistiidae</taxon>
        <taxon>Liphistius</taxon>
    </lineage>
</organism>
<evidence type="ECO:0000256" key="8">
    <source>
        <dbReference type="ARBA" id="ARBA00023295"/>
    </source>
</evidence>
<accession>A0A4Q8K1W4</accession>
<dbReference type="InterPro" id="IPR023346">
    <property type="entry name" value="Lysozyme-like_dom_sf"/>
</dbReference>
<feature type="disulfide bond" evidence="9">
    <location>
        <begin position="90"/>
        <end position="96"/>
    </location>
</feature>
<evidence type="ECO:0000256" key="2">
    <source>
        <dbReference type="ARBA" id="ARBA00012732"/>
    </source>
</evidence>
<dbReference type="EMBL" id="HAHL01000341">
    <property type="protein sequence ID" value="SNX35574.1"/>
    <property type="molecule type" value="Transcribed_RNA"/>
</dbReference>
<dbReference type="GO" id="GO:0031640">
    <property type="term" value="P:killing of cells of another organism"/>
    <property type="evidence" value="ECO:0007669"/>
    <property type="project" value="UniProtKB-KW"/>
</dbReference>
<dbReference type="PANTHER" id="PTHR11195">
    <property type="entry name" value="DESTABILASE-RELATED"/>
    <property type="match status" value="1"/>
</dbReference>
<keyword evidence="10" id="KW-0732">Signal</keyword>
<dbReference type="AlphaFoldDB" id="A0A4Q8K1W4"/>
<dbReference type="GO" id="GO:0042742">
    <property type="term" value="P:defense response to bacterium"/>
    <property type="evidence" value="ECO:0007669"/>
    <property type="project" value="UniProtKB-KW"/>
</dbReference>